<name>A0A507QZB9_MONPU</name>
<dbReference type="Pfam" id="PF23240">
    <property type="entry name" value="HAT_PRP39_N"/>
    <property type="match status" value="1"/>
</dbReference>
<dbReference type="GO" id="GO:0071004">
    <property type="term" value="C:U2-type prespliceosome"/>
    <property type="evidence" value="ECO:0007669"/>
    <property type="project" value="TreeGrafter"/>
</dbReference>
<dbReference type="GO" id="GO:0000395">
    <property type="term" value="P:mRNA 5'-splice site recognition"/>
    <property type="evidence" value="ECO:0007669"/>
    <property type="project" value="TreeGrafter"/>
</dbReference>
<keyword evidence="5" id="KW-0539">Nucleus</keyword>
<keyword evidence="3" id="KW-0677">Repeat</keyword>
<dbReference type="EMBL" id="VIFY01000046">
    <property type="protein sequence ID" value="TQB73337.1"/>
    <property type="molecule type" value="Genomic_DNA"/>
</dbReference>
<dbReference type="Pfam" id="PF23241">
    <property type="entry name" value="HAT_PRP39_C"/>
    <property type="match status" value="1"/>
</dbReference>
<dbReference type="GO" id="GO:0005685">
    <property type="term" value="C:U1 snRNP"/>
    <property type="evidence" value="ECO:0007669"/>
    <property type="project" value="TreeGrafter"/>
</dbReference>
<sequence length="593" mass="67609">MADYAYGGSEEENAELRKLETELAEDPDNFEVWERLVRAAEGLEGGINRNSNPQAITTVRNVYDRFLAKFPLLFGYWKKYADLEFSITGTEAADMVYERGVASISSSVDLWTNYCTFKAETSHEPEIIRELFERGASSVGLDFLAHPFWDKYLEFEEHSEAFDKIFEILGRIIHIPMHQYARYFERYRQLAQTRPVAELAPSDILNQFRADLDAASSHLPPGAKAEAEVERDLRLRLDGYHLEIFTKTQTETTKRWTYESEIKRPYFHVTELDEGQLSNWRKYLDFEEAEGSYPRIQFLYERCLVTCAHYDEFWLRYVRWMEAQPGKEEEVRNIYQRASCLYVPIANPTIRLYYAYFEEMSGRVDVAKDIHNAILLNLPNHVETIVSLANVSRRHGGLEAAIEVYKTQLDSPQCALATKAALVAEWARLLWKIKGSPEDARQVFQKNQQYYLDSTPFWTSYLMFELEQPTSAATENVQYGRIKQVVDDIRSKSALSADTVKELVKAYMVYLLERGTKDAAKEYITLDREVHGPSSVAAPKIGDAGKAVQNDGRLPAAVEPTTAAAAAATAGVATQPNPYGYYQEAAANGTSTV</sequence>
<dbReference type="InterPro" id="IPR059164">
    <property type="entry name" value="HAT_PRP39_C"/>
</dbReference>
<keyword evidence="8" id="KW-1185">Reference proteome</keyword>
<dbReference type="InterPro" id="IPR011990">
    <property type="entry name" value="TPR-like_helical_dom_sf"/>
</dbReference>
<comment type="caution">
    <text evidence="7">The sequence shown here is derived from an EMBL/GenBank/DDBJ whole genome shotgun (WGS) entry which is preliminary data.</text>
</comment>
<evidence type="ECO:0000313" key="8">
    <source>
        <dbReference type="Proteomes" id="UP000319663"/>
    </source>
</evidence>
<evidence type="ECO:0000256" key="6">
    <source>
        <dbReference type="ARBA" id="ARBA00038019"/>
    </source>
</evidence>
<evidence type="ECO:0000256" key="5">
    <source>
        <dbReference type="ARBA" id="ARBA00023242"/>
    </source>
</evidence>
<dbReference type="Proteomes" id="UP000319663">
    <property type="component" value="Unassembled WGS sequence"/>
</dbReference>
<dbReference type="STRING" id="5098.A0A507QZB9"/>
<dbReference type="AlphaFoldDB" id="A0A507QZB9"/>
<dbReference type="GO" id="GO:0030627">
    <property type="term" value="F:pre-mRNA 5'-splice site binding"/>
    <property type="evidence" value="ECO:0007669"/>
    <property type="project" value="TreeGrafter"/>
</dbReference>
<evidence type="ECO:0000256" key="3">
    <source>
        <dbReference type="ARBA" id="ARBA00022737"/>
    </source>
</evidence>
<dbReference type="PANTHER" id="PTHR17204">
    <property type="entry name" value="PRE-MRNA PROCESSING PROTEIN PRP39-RELATED"/>
    <property type="match status" value="1"/>
</dbReference>
<reference evidence="7 8" key="1">
    <citation type="submission" date="2019-06" db="EMBL/GenBank/DDBJ databases">
        <title>Wine fermentation using esterase from Monascus purpureus.</title>
        <authorList>
            <person name="Geng C."/>
            <person name="Zhang Y."/>
        </authorList>
    </citation>
    <scope>NUCLEOTIDE SEQUENCE [LARGE SCALE GENOMIC DNA]</scope>
    <source>
        <strain evidence="7">HQ1</strain>
    </source>
</reference>
<evidence type="ECO:0000256" key="2">
    <source>
        <dbReference type="ARBA" id="ARBA00022664"/>
    </source>
</evidence>
<proteinExistence type="inferred from homology"/>
<dbReference type="GO" id="GO:0000243">
    <property type="term" value="C:commitment complex"/>
    <property type="evidence" value="ECO:0007669"/>
    <property type="project" value="TreeGrafter"/>
</dbReference>
<evidence type="ECO:0008006" key="9">
    <source>
        <dbReference type="Google" id="ProtNLM"/>
    </source>
</evidence>
<keyword evidence="2" id="KW-0507">mRNA processing</keyword>
<dbReference type="FunFam" id="1.25.40.10:FF:000451">
    <property type="entry name" value="mRNA splicing protein (Prp39), putative"/>
    <property type="match status" value="1"/>
</dbReference>
<dbReference type="SUPFAM" id="SSF48452">
    <property type="entry name" value="TPR-like"/>
    <property type="match status" value="1"/>
</dbReference>
<comment type="similarity">
    <text evidence="6">Belongs to the PRP39 family.</text>
</comment>
<protein>
    <recommendedName>
        <fullName evidence="9">mRNA splicing protein</fullName>
    </recommendedName>
</protein>
<dbReference type="SMART" id="SM00386">
    <property type="entry name" value="HAT"/>
    <property type="match status" value="8"/>
</dbReference>
<accession>A0A507QZB9</accession>
<dbReference type="OrthoDB" id="10265668at2759"/>
<organism evidence="7 8">
    <name type="scientific">Monascus purpureus</name>
    <name type="common">Red mold</name>
    <name type="synonym">Monascus anka</name>
    <dbReference type="NCBI Taxonomy" id="5098"/>
    <lineage>
        <taxon>Eukaryota</taxon>
        <taxon>Fungi</taxon>
        <taxon>Dikarya</taxon>
        <taxon>Ascomycota</taxon>
        <taxon>Pezizomycotina</taxon>
        <taxon>Eurotiomycetes</taxon>
        <taxon>Eurotiomycetidae</taxon>
        <taxon>Eurotiales</taxon>
        <taxon>Aspergillaceae</taxon>
        <taxon>Monascus</taxon>
    </lineage>
</organism>
<dbReference type="InterPro" id="IPR003107">
    <property type="entry name" value="HAT"/>
</dbReference>
<evidence type="ECO:0000256" key="4">
    <source>
        <dbReference type="ARBA" id="ARBA00023187"/>
    </source>
</evidence>
<evidence type="ECO:0000256" key="1">
    <source>
        <dbReference type="ARBA" id="ARBA00004123"/>
    </source>
</evidence>
<keyword evidence="4" id="KW-0508">mRNA splicing</keyword>
<dbReference type="FunFam" id="1.25.40.10:FF:000064">
    <property type="entry name" value="Putative pre-mrna-processing factor 39"/>
    <property type="match status" value="1"/>
</dbReference>
<gene>
    <name evidence="7" type="ORF">MPDQ_005922</name>
</gene>
<evidence type="ECO:0000313" key="7">
    <source>
        <dbReference type="EMBL" id="TQB73337.1"/>
    </source>
</evidence>
<dbReference type="Gene3D" id="1.25.40.10">
    <property type="entry name" value="Tetratricopeptide repeat domain"/>
    <property type="match status" value="2"/>
</dbReference>
<comment type="subcellular location">
    <subcellularLocation>
        <location evidence="1">Nucleus</location>
    </subcellularLocation>
</comment>
<dbReference type="PANTHER" id="PTHR17204:SF5">
    <property type="entry name" value="PRE-MRNA-PROCESSING FACTOR 39"/>
    <property type="match status" value="1"/>
</dbReference>